<evidence type="ECO:0000313" key="11">
    <source>
        <dbReference type="Proteomes" id="UP000641803"/>
    </source>
</evidence>
<evidence type="ECO:0000256" key="4">
    <source>
        <dbReference type="ARBA" id="ARBA00022840"/>
    </source>
</evidence>
<evidence type="ECO:0000259" key="9">
    <source>
        <dbReference type="PROSITE" id="PS50893"/>
    </source>
</evidence>
<accession>A0ABR8RPD9</accession>
<dbReference type="Gene3D" id="1.20.1560.10">
    <property type="entry name" value="ABC transporter type 1, transmembrane domain"/>
    <property type="match status" value="1"/>
</dbReference>
<dbReference type="Gene3D" id="3.40.50.300">
    <property type="entry name" value="P-loop containing nucleotide triphosphate hydrolases"/>
    <property type="match status" value="1"/>
</dbReference>
<evidence type="ECO:0000256" key="3">
    <source>
        <dbReference type="ARBA" id="ARBA00022741"/>
    </source>
</evidence>
<feature type="transmembrane region" description="Helical" evidence="8">
    <location>
        <begin position="291"/>
        <end position="311"/>
    </location>
</feature>
<gene>
    <name evidence="10" type="ORF">H9652_02745</name>
</gene>
<dbReference type="PROSITE" id="PS50893">
    <property type="entry name" value="ABC_TRANSPORTER_2"/>
    <property type="match status" value="1"/>
</dbReference>
<keyword evidence="6 8" id="KW-0472">Membrane</keyword>
<feature type="domain" description="ABC transporter" evidence="9">
    <location>
        <begin position="388"/>
        <end position="631"/>
    </location>
</feature>
<dbReference type="PANTHER" id="PTHR24221">
    <property type="entry name" value="ATP-BINDING CASSETTE SUB-FAMILY B"/>
    <property type="match status" value="1"/>
</dbReference>
<dbReference type="InterPro" id="IPR003593">
    <property type="entry name" value="AAA+_ATPase"/>
</dbReference>
<evidence type="ECO:0000256" key="8">
    <source>
        <dbReference type="SAM" id="Phobius"/>
    </source>
</evidence>
<evidence type="ECO:0000256" key="5">
    <source>
        <dbReference type="ARBA" id="ARBA00022989"/>
    </source>
</evidence>
<dbReference type="EMBL" id="JACSQQ010000003">
    <property type="protein sequence ID" value="MBD7949327.1"/>
    <property type="molecule type" value="Genomic_DNA"/>
</dbReference>
<dbReference type="Pfam" id="PF00005">
    <property type="entry name" value="ABC_tran"/>
    <property type="match status" value="1"/>
</dbReference>
<dbReference type="PANTHER" id="PTHR24221:SF646">
    <property type="entry name" value="HAEMOLYSIN SECRETION ATP-BINDING PROTEIN"/>
    <property type="match status" value="1"/>
</dbReference>
<proteinExistence type="predicted"/>
<dbReference type="InterPro" id="IPR039421">
    <property type="entry name" value="Type_1_exporter"/>
</dbReference>
<dbReference type="SUPFAM" id="SSF90123">
    <property type="entry name" value="ABC transporter transmembrane region"/>
    <property type="match status" value="1"/>
</dbReference>
<feature type="transmembrane region" description="Helical" evidence="8">
    <location>
        <begin position="47"/>
        <end position="74"/>
    </location>
</feature>
<evidence type="ECO:0000256" key="1">
    <source>
        <dbReference type="ARBA" id="ARBA00004651"/>
    </source>
</evidence>
<feature type="transmembrane region" description="Helical" evidence="8">
    <location>
        <begin position="323"/>
        <end position="343"/>
    </location>
</feature>
<keyword evidence="5 8" id="KW-1133">Transmembrane helix</keyword>
<dbReference type="SMART" id="SM00382">
    <property type="entry name" value="AAA"/>
    <property type="match status" value="1"/>
</dbReference>
<dbReference type="GO" id="GO:0005524">
    <property type="term" value="F:ATP binding"/>
    <property type="evidence" value="ECO:0007669"/>
    <property type="project" value="UniProtKB-KW"/>
</dbReference>
<feature type="transmembrane region" description="Helical" evidence="8">
    <location>
        <begin position="191"/>
        <end position="215"/>
    </location>
</feature>
<protein>
    <submittedName>
        <fullName evidence="10">ATP-binding cassette domain-containing protein</fullName>
    </submittedName>
</protein>
<feature type="compositionally biased region" description="Basic and acidic residues" evidence="7">
    <location>
        <begin position="652"/>
        <end position="664"/>
    </location>
</feature>
<dbReference type="RefSeq" id="WP_191794554.1">
    <property type="nucleotide sequence ID" value="NZ_JACSQQ010000003.1"/>
</dbReference>
<dbReference type="InterPro" id="IPR027417">
    <property type="entry name" value="P-loop_NTPase"/>
</dbReference>
<dbReference type="PROSITE" id="PS00211">
    <property type="entry name" value="ABC_TRANSPORTER_1"/>
    <property type="match status" value="1"/>
</dbReference>
<keyword evidence="4 10" id="KW-0067">ATP-binding</keyword>
<evidence type="ECO:0000256" key="2">
    <source>
        <dbReference type="ARBA" id="ARBA00022692"/>
    </source>
</evidence>
<dbReference type="InterPro" id="IPR036640">
    <property type="entry name" value="ABC1_TM_sf"/>
</dbReference>
<dbReference type="InterPro" id="IPR017871">
    <property type="entry name" value="ABC_transporter-like_CS"/>
</dbReference>
<feature type="region of interest" description="Disordered" evidence="7">
    <location>
        <begin position="640"/>
        <end position="664"/>
    </location>
</feature>
<dbReference type="SUPFAM" id="SSF52540">
    <property type="entry name" value="P-loop containing nucleoside triphosphate hydrolases"/>
    <property type="match status" value="1"/>
</dbReference>
<keyword evidence="2 8" id="KW-0812">Transmembrane</keyword>
<keyword evidence="3" id="KW-0547">Nucleotide-binding</keyword>
<reference evidence="10 11" key="1">
    <citation type="submission" date="2020-08" db="EMBL/GenBank/DDBJ databases">
        <title>A Genomic Blueprint of the Chicken Gut Microbiome.</title>
        <authorList>
            <person name="Gilroy R."/>
            <person name="Ravi A."/>
            <person name="Getino M."/>
            <person name="Pursley I."/>
            <person name="Horton D.L."/>
            <person name="Alikhan N.-F."/>
            <person name="Baker D."/>
            <person name="Gharbi K."/>
            <person name="Hall N."/>
            <person name="Watson M."/>
            <person name="Adriaenssens E.M."/>
            <person name="Foster-Nyarko E."/>
            <person name="Jarju S."/>
            <person name="Secka A."/>
            <person name="Antonio M."/>
            <person name="Oren A."/>
            <person name="Chaudhuri R."/>
            <person name="La Ragione R.M."/>
            <person name="Hildebrand F."/>
            <person name="Pallen M.J."/>
        </authorList>
    </citation>
    <scope>NUCLEOTIDE SEQUENCE [LARGE SCALE GENOMIC DNA]</scope>
    <source>
        <strain evidence="10 11">Sa4CUA1</strain>
    </source>
</reference>
<evidence type="ECO:0000313" key="10">
    <source>
        <dbReference type="EMBL" id="MBD7949327.1"/>
    </source>
</evidence>
<sequence length="664" mass="70973">MTDDPPAPAPDGAARLPRTRALKAVFAARASRWIDLAQLLPQAGKPLVAAAALLNVLLGLLPLAFIVLIGYVLYLVPLVAESTRGTGGPPGTPGWSELWTTLALAVGVFVVQQVLAPFQAGVTEVVARRVDEHCIDRLMSAALHDAPLNALESPEALDLLADARAAFAREARPPGDAAAALLSLLSRYVQLLGAIVLVGVVVSPLAGVVILATGLSMRFGVRGTLGKFADMWDALSGSRRKVFYLRDLATGARAAKEIRLLGLLPWVRARLRADTMAAYEPAWAGSRKLQFWPIIGLSCVGLVGGAVVLALLADAAASGRLNLFQLGVALQAVLIPMRFGVYFPEADVQTQFGLHSFHALRTFEQQIASARPARPAAPVAARRPEQGIRFEGVRFRYTDDTPWVLDGLDLELGAGRSTAIVGLNGAGKTTLVKLLAGLYEPVEGRILVDGVDLRDLDTQDWQRQLALIFQDYVRYELTAAENIGLGAPALLDDREAVTAAARRAGALDALSGLPEGLDTTLSRRYPGGRDLSGGQWQRVALARALLAIQGGSSVLVLDEPTAQLDVRAEAEFFDRFLATTEDITSVVISHRFSTVRHADRIAVIEHGRVVECGDHVELVALGGRYADLFELQAQRFRDTASVGATPSTETDDPSRSTAEKETAS</sequence>
<dbReference type="InterPro" id="IPR003439">
    <property type="entry name" value="ABC_transporter-like_ATP-bd"/>
</dbReference>
<name>A0ABR8RPD9_9CELL</name>
<evidence type="ECO:0000256" key="6">
    <source>
        <dbReference type="ARBA" id="ARBA00023136"/>
    </source>
</evidence>
<organism evidence="10 11">
    <name type="scientific">Oerskovia rustica</name>
    <dbReference type="NCBI Taxonomy" id="2762237"/>
    <lineage>
        <taxon>Bacteria</taxon>
        <taxon>Bacillati</taxon>
        <taxon>Actinomycetota</taxon>
        <taxon>Actinomycetes</taxon>
        <taxon>Micrococcales</taxon>
        <taxon>Cellulomonadaceae</taxon>
        <taxon>Oerskovia</taxon>
    </lineage>
</organism>
<keyword evidence="11" id="KW-1185">Reference proteome</keyword>
<comment type="subcellular location">
    <subcellularLocation>
        <location evidence="1">Cell membrane</location>
        <topology evidence="1">Multi-pass membrane protein</topology>
    </subcellularLocation>
</comment>
<evidence type="ECO:0000256" key="7">
    <source>
        <dbReference type="SAM" id="MobiDB-lite"/>
    </source>
</evidence>
<dbReference type="Proteomes" id="UP000641803">
    <property type="component" value="Unassembled WGS sequence"/>
</dbReference>
<comment type="caution">
    <text evidence="10">The sequence shown here is derived from an EMBL/GenBank/DDBJ whole genome shotgun (WGS) entry which is preliminary data.</text>
</comment>